<organism evidence="1">
    <name type="scientific">uncultured Caudovirales phage</name>
    <dbReference type="NCBI Taxonomy" id="2100421"/>
    <lineage>
        <taxon>Viruses</taxon>
        <taxon>Duplodnaviria</taxon>
        <taxon>Heunggongvirae</taxon>
        <taxon>Uroviricota</taxon>
        <taxon>Caudoviricetes</taxon>
        <taxon>Peduoviridae</taxon>
        <taxon>Maltschvirus</taxon>
        <taxon>Maltschvirus maltsch</taxon>
    </lineage>
</organism>
<accession>A0A6J5M9H5</accession>
<evidence type="ECO:0000313" key="1">
    <source>
        <dbReference type="EMBL" id="CAB4140389.1"/>
    </source>
</evidence>
<sequence length="157" mass="17045">MPAIHIIDPAMHVDIDDAINEAIEESGNYAECKITGGVLYSPYSDNDAPICDHIQAARKIAQKMATDYSVISREGNGRVVASCSGSTSRPDNYDADAYETTRSGAYTTGNYVVLYSLPGMAPSFYCECDTWADARKALRNSAHYSTAIETDAAQEVR</sequence>
<gene>
    <name evidence="1" type="ORF">UFOVP398_34</name>
</gene>
<reference evidence="1" key="1">
    <citation type="submission" date="2020-04" db="EMBL/GenBank/DDBJ databases">
        <authorList>
            <person name="Chiriac C."/>
            <person name="Salcher M."/>
            <person name="Ghai R."/>
            <person name="Kavagutti S V."/>
        </authorList>
    </citation>
    <scope>NUCLEOTIDE SEQUENCE</scope>
</reference>
<proteinExistence type="predicted"/>
<protein>
    <submittedName>
        <fullName evidence="1">Uncharacterized protein</fullName>
    </submittedName>
</protein>
<dbReference type="EMBL" id="LR796376">
    <property type="protein sequence ID" value="CAB4140389.1"/>
    <property type="molecule type" value="Genomic_DNA"/>
</dbReference>
<name>A0A6J5M9H5_9CAUD</name>